<dbReference type="AlphaFoldDB" id="A0A840CMS8"/>
<dbReference type="Pfam" id="PF12771">
    <property type="entry name" value="SusD-like_2"/>
    <property type="match status" value="1"/>
</dbReference>
<sequence length="517" mass="58289">MKKIYKFISIILGFLFIQSCTNDFEDINTNPNSPEEIKQVELLLPSIINSASRSYFSNTLSRGTIVCDYLEDTFTSMFASAFNATDTERYYFGCLRDVQNIIDASDAEANPHMLGIGITLKSWMFQVMTDMYGDFPYSQALKNKTEGNKYPVYDKQEDIYYDLIAKLDEANTLLGKNSAENISKDILFDGDAVKWQKFANGLRIRLLMRISDKSGLKINVAQLLQEMVSNPAKYPLFESNADNAVFTFLNEEGNYAPSYTNTPADFNNSRFMATTLAANLEALNDNRIHAYASPTKNSVVQGNPQFAGVPNCLNTADEINFNGGTNDNSTLSNIFLPRSIDPAIASPTAAQTIILTYSEIQLHLAEARERGLISTGNAETYYREGINASFEYWASRVPSYFTYPASSNILPQNDYMTQPAVAYTGTQAQKLEKIYTQKWIALFFCGFEGWSEWRRTGIPHQISTTPPGGYNSSSAINEWPRRIPYPQFEQNYNNKNYKEAVGRQGADNLTTRIWIDK</sequence>
<dbReference type="InterPro" id="IPR041662">
    <property type="entry name" value="SusD-like_2"/>
</dbReference>
<dbReference type="RefSeq" id="WP_183305767.1">
    <property type="nucleotide sequence ID" value="NZ_JACIEP010000002.1"/>
</dbReference>
<evidence type="ECO:0008006" key="3">
    <source>
        <dbReference type="Google" id="ProtNLM"/>
    </source>
</evidence>
<dbReference type="EMBL" id="JACIEP010000002">
    <property type="protein sequence ID" value="MBB4034824.1"/>
    <property type="molecule type" value="Genomic_DNA"/>
</dbReference>
<dbReference type="SUPFAM" id="SSF48452">
    <property type="entry name" value="TPR-like"/>
    <property type="match status" value="1"/>
</dbReference>
<protein>
    <recommendedName>
        <fullName evidence="3">Starch-binding associating with outer membrane</fullName>
    </recommendedName>
</protein>
<reference evidence="1 2" key="1">
    <citation type="submission" date="2020-08" db="EMBL/GenBank/DDBJ databases">
        <title>Genomic Encyclopedia of Type Strains, Phase IV (KMG-IV): sequencing the most valuable type-strain genomes for metagenomic binning, comparative biology and taxonomic classification.</title>
        <authorList>
            <person name="Goeker M."/>
        </authorList>
    </citation>
    <scope>NUCLEOTIDE SEQUENCE [LARGE SCALE GENOMIC DNA]</scope>
    <source>
        <strain evidence="1 2">DSM 104969</strain>
    </source>
</reference>
<dbReference type="PROSITE" id="PS51257">
    <property type="entry name" value="PROKAR_LIPOPROTEIN"/>
    <property type="match status" value="1"/>
</dbReference>
<organism evidence="1 2">
    <name type="scientific">Dysgonomonas hofstadii</name>
    <dbReference type="NCBI Taxonomy" id="637886"/>
    <lineage>
        <taxon>Bacteria</taxon>
        <taxon>Pseudomonadati</taxon>
        <taxon>Bacteroidota</taxon>
        <taxon>Bacteroidia</taxon>
        <taxon>Bacteroidales</taxon>
        <taxon>Dysgonomonadaceae</taxon>
        <taxon>Dysgonomonas</taxon>
    </lineage>
</organism>
<evidence type="ECO:0000313" key="2">
    <source>
        <dbReference type="Proteomes" id="UP000555103"/>
    </source>
</evidence>
<dbReference type="Proteomes" id="UP000555103">
    <property type="component" value="Unassembled WGS sequence"/>
</dbReference>
<accession>A0A840CMS8</accession>
<dbReference type="Gene3D" id="1.25.40.390">
    <property type="match status" value="1"/>
</dbReference>
<keyword evidence="2" id="KW-1185">Reference proteome</keyword>
<dbReference type="InterPro" id="IPR011990">
    <property type="entry name" value="TPR-like_helical_dom_sf"/>
</dbReference>
<comment type="caution">
    <text evidence="1">The sequence shown here is derived from an EMBL/GenBank/DDBJ whole genome shotgun (WGS) entry which is preliminary data.</text>
</comment>
<name>A0A840CMS8_9BACT</name>
<gene>
    <name evidence="1" type="ORF">GGR21_000711</name>
</gene>
<evidence type="ECO:0000313" key="1">
    <source>
        <dbReference type="EMBL" id="MBB4034824.1"/>
    </source>
</evidence>
<proteinExistence type="predicted"/>